<gene>
    <name evidence="7" type="primary">LOC113043137</name>
</gene>
<evidence type="ECO:0000259" key="5">
    <source>
        <dbReference type="SMART" id="SM00199"/>
    </source>
</evidence>
<feature type="domain" description="Chemokine interleukin-8-like" evidence="5">
    <location>
        <begin position="56"/>
        <end position="113"/>
    </location>
</feature>
<dbReference type="InterPro" id="IPR036048">
    <property type="entry name" value="Interleukin_8-like_sf"/>
</dbReference>
<name>A0A6P6JDA4_CARAU</name>
<evidence type="ECO:0000256" key="2">
    <source>
        <dbReference type="ARBA" id="ARBA00022514"/>
    </source>
</evidence>
<dbReference type="InterPro" id="IPR039809">
    <property type="entry name" value="Chemokine_b/g/d"/>
</dbReference>
<protein>
    <submittedName>
        <fullName evidence="7">C-C motif chemokine 18-like</fullName>
    </submittedName>
</protein>
<reference evidence="7" key="1">
    <citation type="submission" date="2025-08" db="UniProtKB">
        <authorList>
            <consortium name="RefSeq"/>
        </authorList>
    </citation>
    <scope>IDENTIFICATION</scope>
    <source>
        <strain evidence="7">Wakin</strain>
        <tissue evidence="7">Muscle</tissue>
    </source>
</reference>
<dbReference type="OrthoDB" id="8890527at2759"/>
<organism evidence="6 7">
    <name type="scientific">Carassius auratus</name>
    <name type="common">Goldfish</name>
    <dbReference type="NCBI Taxonomy" id="7957"/>
    <lineage>
        <taxon>Eukaryota</taxon>
        <taxon>Metazoa</taxon>
        <taxon>Chordata</taxon>
        <taxon>Craniata</taxon>
        <taxon>Vertebrata</taxon>
        <taxon>Euteleostomi</taxon>
        <taxon>Actinopterygii</taxon>
        <taxon>Neopterygii</taxon>
        <taxon>Teleostei</taxon>
        <taxon>Ostariophysi</taxon>
        <taxon>Cypriniformes</taxon>
        <taxon>Cyprinidae</taxon>
        <taxon>Cyprininae</taxon>
        <taxon>Carassius</taxon>
    </lineage>
</organism>
<keyword evidence="3" id="KW-0732">Signal</keyword>
<dbReference type="GeneID" id="113043137"/>
<dbReference type="SMART" id="SM00199">
    <property type="entry name" value="SCY"/>
    <property type="match status" value="1"/>
</dbReference>
<keyword evidence="2" id="KW-0202">Cytokine</keyword>
<dbReference type="PANTHER" id="PTHR12015:SF193">
    <property type="entry name" value="STROMAL CELL-DERIVED FACTOR 1"/>
    <property type="match status" value="1"/>
</dbReference>
<dbReference type="AlphaFoldDB" id="A0A6P6JDA4"/>
<dbReference type="PANTHER" id="PTHR12015">
    <property type="entry name" value="SMALL INDUCIBLE CYTOKINE A"/>
    <property type="match status" value="1"/>
</dbReference>
<dbReference type="GO" id="GO:0006955">
    <property type="term" value="P:immune response"/>
    <property type="evidence" value="ECO:0007669"/>
    <property type="project" value="InterPro"/>
</dbReference>
<sequence length="114" mass="12978">MWCRLRLSQTTETTHYQSVKKIDFKSETMRASSMCLVFGLVLLMALTSEAQPKAVPKRCCFSFVDFQIPASKIVTALKTDPECPVPGFVVTTPRTEFCVKPDEEWIQKILSRKT</sequence>
<evidence type="ECO:0000256" key="1">
    <source>
        <dbReference type="ARBA" id="ARBA00022500"/>
    </source>
</evidence>
<dbReference type="KEGG" id="caua:113043137"/>
<dbReference type="InterPro" id="IPR001811">
    <property type="entry name" value="Chemokine_IL8-like_dom"/>
</dbReference>
<dbReference type="Gene3D" id="2.40.50.40">
    <property type="match status" value="1"/>
</dbReference>
<keyword evidence="4" id="KW-1015">Disulfide bond</keyword>
<evidence type="ECO:0000313" key="7">
    <source>
        <dbReference type="RefSeq" id="XP_026058121.1"/>
    </source>
</evidence>
<dbReference type="Proteomes" id="UP000515129">
    <property type="component" value="Chromosome 25"/>
</dbReference>
<accession>A0A6P6JDA4</accession>
<dbReference type="RefSeq" id="XP_026058121.1">
    <property type="nucleotide sequence ID" value="XM_026202336.1"/>
</dbReference>
<evidence type="ECO:0000313" key="6">
    <source>
        <dbReference type="Proteomes" id="UP000515129"/>
    </source>
</evidence>
<dbReference type="GO" id="GO:0008009">
    <property type="term" value="F:chemokine activity"/>
    <property type="evidence" value="ECO:0007669"/>
    <property type="project" value="InterPro"/>
</dbReference>
<evidence type="ECO:0000256" key="4">
    <source>
        <dbReference type="ARBA" id="ARBA00023157"/>
    </source>
</evidence>
<proteinExistence type="predicted"/>
<keyword evidence="6" id="KW-1185">Reference proteome</keyword>
<evidence type="ECO:0000256" key="3">
    <source>
        <dbReference type="ARBA" id="ARBA00022729"/>
    </source>
</evidence>
<dbReference type="SUPFAM" id="SSF54117">
    <property type="entry name" value="Interleukin 8-like chemokines"/>
    <property type="match status" value="1"/>
</dbReference>
<keyword evidence="1" id="KW-0145">Chemotaxis</keyword>
<dbReference type="GO" id="GO:0005615">
    <property type="term" value="C:extracellular space"/>
    <property type="evidence" value="ECO:0007669"/>
    <property type="project" value="UniProtKB-KW"/>
</dbReference>
<dbReference type="Pfam" id="PF00048">
    <property type="entry name" value="IL8"/>
    <property type="match status" value="1"/>
</dbReference>